<evidence type="ECO:0000313" key="11">
    <source>
        <dbReference type="Proteomes" id="UP000518887"/>
    </source>
</evidence>
<evidence type="ECO:0000256" key="1">
    <source>
        <dbReference type="ARBA" id="ARBA00009427"/>
    </source>
</evidence>
<evidence type="ECO:0000256" key="7">
    <source>
        <dbReference type="ARBA" id="ARBA00048478"/>
    </source>
</evidence>
<reference evidence="10 11" key="1">
    <citation type="submission" date="2020-08" db="EMBL/GenBank/DDBJ databases">
        <title>Genomic Encyclopedia of Type Strains, Phase IV (KMG-IV): sequencing the most valuable type-strain genomes for metagenomic binning, comparative biology and taxonomic classification.</title>
        <authorList>
            <person name="Goeker M."/>
        </authorList>
    </citation>
    <scope>NUCLEOTIDE SEQUENCE [LARGE SCALE GENOMIC DNA]</scope>
    <source>
        <strain evidence="10 11">DSM 103462</strain>
    </source>
</reference>
<comment type="catalytic activity">
    <reaction evidence="6 8">
        <text>dCMP + ATP = dCDP + ADP</text>
        <dbReference type="Rhea" id="RHEA:25094"/>
        <dbReference type="ChEBI" id="CHEBI:30616"/>
        <dbReference type="ChEBI" id="CHEBI:57566"/>
        <dbReference type="ChEBI" id="CHEBI:58593"/>
        <dbReference type="ChEBI" id="CHEBI:456216"/>
        <dbReference type="EC" id="2.7.4.25"/>
    </reaction>
</comment>
<organism evidence="10 11">
    <name type="scientific">Treponema ruminis</name>
    <dbReference type="NCBI Taxonomy" id="744515"/>
    <lineage>
        <taxon>Bacteria</taxon>
        <taxon>Pseudomonadati</taxon>
        <taxon>Spirochaetota</taxon>
        <taxon>Spirochaetia</taxon>
        <taxon>Spirochaetales</taxon>
        <taxon>Treponemataceae</taxon>
        <taxon>Treponema</taxon>
    </lineage>
</organism>
<comment type="subcellular location">
    <subcellularLocation>
        <location evidence="8">Cytoplasm</location>
    </subcellularLocation>
</comment>
<dbReference type="SUPFAM" id="SSF52540">
    <property type="entry name" value="P-loop containing nucleoside triphosphate hydrolases"/>
    <property type="match status" value="1"/>
</dbReference>
<evidence type="ECO:0000256" key="2">
    <source>
        <dbReference type="ARBA" id="ARBA00022679"/>
    </source>
</evidence>
<accession>A0A7W8G8R9</accession>
<dbReference type="Gene3D" id="3.40.50.300">
    <property type="entry name" value="P-loop containing nucleotide triphosphate hydrolases"/>
    <property type="match status" value="1"/>
</dbReference>
<dbReference type="EMBL" id="JACHFQ010000003">
    <property type="protein sequence ID" value="MBB5225852.1"/>
    <property type="molecule type" value="Genomic_DNA"/>
</dbReference>
<dbReference type="InterPro" id="IPR027417">
    <property type="entry name" value="P-loop_NTPase"/>
</dbReference>
<dbReference type="GO" id="GO:0005524">
    <property type="term" value="F:ATP binding"/>
    <property type="evidence" value="ECO:0007669"/>
    <property type="project" value="UniProtKB-UniRule"/>
</dbReference>
<gene>
    <name evidence="8" type="primary">cmk</name>
    <name evidence="10" type="ORF">HNP76_001209</name>
</gene>
<dbReference type="InterPro" id="IPR011994">
    <property type="entry name" value="Cytidylate_kinase_dom"/>
</dbReference>
<keyword evidence="3 8" id="KW-0547">Nucleotide-binding</keyword>
<dbReference type="GO" id="GO:0036431">
    <property type="term" value="F:dCMP kinase activity"/>
    <property type="evidence" value="ECO:0007669"/>
    <property type="project" value="InterPro"/>
</dbReference>
<comment type="catalytic activity">
    <reaction evidence="7 8">
        <text>CMP + ATP = CDP + ADP</text>
        <dbReference type="Rhea" id="RHEA:11600"/>
        <dbReference type="ChEBI" id="CHEBI:30616"/>
        <dbReference type="ChEBI" id="CHEBI:58069"/>
        <dbReference type="ChEBI" id="CHEBI:60377"/>
        <dbReference type="ChEBI" id="CHEBI:456216"/>
        <dbReference type="EC" id="2.7.4.25"/>
    </reaction>
</comment>
<protein>
    <recommendedName>
        <fullName evidence="8">Cytidylate kinase</fullName>
        <shortName evidence="8">CK</shortName>
        <ecNumber evidence="8">2.7.4.25</ecNumber>
    </recommendedName>
    <alternativeName>
        <fullName evidence="8">Cytidine monophosphate kinase</fullName>
        <shortName evidence="8">CMP kinase</shortName>
    </alternativeName>
</protein>
<keyword evidence="8" id="KW-0963">Cytoplasm</keyword>
<evidence type="ECO:0000259" key="9">
    <source>
        <dbReference type="Pfam" id="PF02224"/>
    </source>
</evidence>
<comment type="caution">
    <text evidence="10">The sequence shown here is derived from an EMBL/GenBank/DDBJ whole genome shotgun (WGS) entry which is preliminary data.</text>
</comment>
<dbReference type="CDD" id="cd02020">
    <property type="entry name" value="CMPK"/>
    <property type="match status" value="1"/>
</dbReference>
<name>A0A7W8G8R9_9SPIR</name>
<dbReference type="AlphaFoldDB" id="A0A7W8G8R9"/>
<evidence type="ECO:0000256" key="3">
    <source>
        <dbReference type="ARBA" id="ARBA00022741"/>
    </source>
</evidence>
<dbReference type="HAMAP" id="MF_00238">
    <property type="entry name" value="Cytidyl_kinase_type1"/>
    <property type="match status" value="1"/>
</dbReference>
<comment type="similarity">
    <text evidence="1 8">Belongs to the cytidylate kinase family. Type 1 subfamily.</text>
</comment>
<sequence>MIIAMDGPAGTGKSTIASLIAKKLGITYLNSGSFYRALTMALNDTDIELSDEKAVLDFCKKQSLDYENSHLILNGKDVESHLHDDAVSARVAQVSSIVEIRHLVNERMREITNHLDIICEGRDMTTVVFPNADYKFYLDASIDVQAQRRFDQGVSNMTLEEVKAAIIKRDEIDRNKKEGALKRAEDAFYIDTSALTIDKVCEIILSKIQK</sequence>
<feature type="binding site" evidence="8">
    <location>
        <begin position="7"/>
        <end position="15"/>
    </location>
    <ligand>
        <name>ATP</name>
        <dbReference type="ChEBI" id="CHEBI:30616"/>
    </ligand>
</feature>
<dbReference type="EC" id="2.7.4.25" evidence="8"/>
<evidence type="ECO:0000256" key="4">
    <source>
        <dbReference type="ARBA" id="ARBA00022777"/>
    </source>
</evidence>
<evidence type="ECO:0000313" key="10">
    <source>
        <dbReference type="EMBL" id="MBB5225852.1"/>
    </source>
</evidence>
<keyword evidence="4 8" id="KW-0418">Kinase</keyword>
<dbReference type="NCBIfam" id="TIGR00017">
    <property type="entry name" value="cmk"/>
    <property type="match status" value="1"/>
</dbReference>
<dbReference type="GO" id="GO:0006220">
    <property type="term" value="P:pyrimidine nucleotide metabolic process"/>
    <property type="evidence" value="ECO:0007669"/>
    <property type="project" value="UniProtKB-UniRule"/>
</dbReference>
<evidence type="ECO:0000256" key="5">
    <source>
        <dbReference type="ARBA" id="ARBA00022840"/>
    </source>
</evidence>
<proteinExistence type="inferred from homology"/>
<evidence type="ECO:0000256" key="6">
    <source>
        <dbReference type="ARBA" id="ARBA00047615"/>
    </source>
</evidence>
<feature type="domain" description="Cytidylate kinase" evidence="9">
    <location>
        <begin position="3"/>
        <end position="209"/>
    </location>
</feature>
<keyword evidence="11" id="KW-1185">Reference proteome</keyword>
<dbReference type="Pfam" id="PF02224">
    <property type="entry name" value="Cytidylate_kin"/>
    <property type="match status" value="1"/>
</dbReference>
<keyword evidence="2 8" id="KW-0808">Transferase</keyword>
<dbReference type="GO" id="GO:0005737">
    <property type="term" value="C:cytoplasm"/>
    <property type="evidence" value="ECO:0007669"/>
    <property type="project" value="UniProtKB-SubCell"/>
</dbReference>
<keyword evidence="5 8" id="KW-0067">ATP-binding</keyword>
<evidence type="ECO:0000256" key="8">
    <source>
        <dbReference type="HAMAP-Rule" id="MF_00238"/>
    </source>
</evidence>
<dbReference type="InterPro" id="IPR003136">
    <property type="entry name" value="Cytidylate_kin"/>
</dbReference>
<dbReference type="Proteomes" id="UP000518887">
    <property type="component" value="Unassembled WGS sequence"/>
</dbReference>